<evidence type="ECO:0000313" key="2">
    <source>
        <dbReference type="EMBL" id="KOM28167.1"/>
    </source>
</evidence>
<dbReference type="AlphaFoldDB" id="A0A0L9TCB9"/>
<dbReference type="Proteomes" id="UP000053144">
    <property type="component" value="Unassembled WGS sequence"/>
</dbReference>
<feature type="compositionally biased region" description="Basic and acidic residues" evidence="1">
    <location>
        <begin position="127"/>
        <end position="137"/>
    </location>
</feature>
<protein>
    <submittedName>
        <fullName evidence="2">Uncharacterized protein</fullName>
    </submittedName>
</protein>
<organism evidence="2 3">
    <name type="scientific">Phaseolus angularis</name>
    <name type="common">Azuki bean</name>
    <name type="synonym">Vigna angularis</name>
    <dbReference type="NCBI Taxonomy" id="3914"/>
    <lineage>
        <taxon>Eukaryota</taxon>
        <taxon>Viridiplantae</taxon>
        <taxon>Streptophyta</taxon>
        <taxon>Embryophyta</taxon>
        <taxon>Tracheophyta</taxon>
        <taxon>Spermatophyta</taxon>
        <taxon>Magnoliopsida</taxon>
        <taxon>eudicotyledons</taxon>
        <taxon>Gunneridae</taxon>
        <taxon>Pentapetalae</taxon>
        <taxon>rosids</taxon>
        <taxon>fabids</taxon>
        <taxon>Fabales</taxon>
        <taxon>Fabaceae</taxon>
        <taxon>Papilionoideae</taxon>
        <taxon>50 kb inversion clade</taxon>
        <taxon>NPAAA clade</taxon>
        <taxon>indigoferoid/millettioid clade</taxon>
        <taxon>Phaseoleae</taxon>
        <taxon>Vigna</taxon>
    </lineage>
</organism>
<evidence type="ECO:0000256" key="1">
    <source>
        <dbReference type="SAM" id="MobiDB-lite"/>
    </source>
</evidence>
<name>A0A0L9TCB9_PHAAN</name>
<proteinExistence type="predicted"/>
<feature type="region of interest" description="Disordered" evidence="1">
    <location>
        <begin position="121"/>
        <end position="143"/>
    </location>
</feature>
<dbReference type="EMBL" id="KQ258416">
    <property type="protein sequence ID" value="KOM28167.1"/>
    <property type="molecule type" value="Genomic_DNA"/>
</dbReference>
<dbReference type="Gramene" id="KOM28167">
    <property type="protein sequence ID" value="KOM28167"/>
    <property type="gene ID" value="LR48_Vigan503s004200"/>
</dbReference>
<reference evidence="3" key="1">
    <citation type="journal article" date="2015" name="Proc. Natl. Acad. Sci. U.S.A.">
        <title>Genome sequencing of adzuki bean (Vigna angularis) provides insight into high starch and low fat accumulation and domestication.</title>
        <authorList>
            <person name="Yang K."/>
            <person name="Tian Z."/>
            <person name="Chen C."/>
            <person name="Luo L."/>
            <person name="Zhao B."/>
            <person name="Wang Z."/>
            <person name="Yu L."/>
            <person name="Li Y."/>
            <person name="Sun Y."/>
            <person name="Li W."/>
            <person name="Chen Y."/>
            <person name="Li Y."/>
            <person name="Zhang Y."/>
            <person name="Ai D."/>
            <person name="Zhao J."/>
            <person name="Shang C."/>
            <person name="Ma Y."/>
            <person name="Wu B."/>
            <person name="Wang M."/>
            <person name="Gao L."/>
            <person name="Sun D."/>
            <person name="Zhang P."/>
            <person name="Guo F."/>
            <person name="Wang W."/>
            <person name="Li Y."/>
            <person name="Wang J."/>
            <person name="Varshney R.K."/>
            <person name="Wang J."/>
            <person name="Ling H.Q."/>
            <person name="Wan P."/>
        </authorList>
    </citation>
    <scope>NUCLEOTIDE SEQUENCE</scope>
    <source>
        <strain evidence="3">cv. Jingnong 6</strain>
    </source>
</reference>
<evidence type="ECO:0000313" key="3">
    <source>
        <dbReference type="Proteomes" id="UP000053144"/>
    </source>
</evidence>
<sequence length="143" mass="16175">MASIWCLPKSSAPRWVPKCFYWNGTRKTPAASSWECFASADQSSWLRSYRLDLALSMPKWGDLQETLRRSSQNLSPLSPATEGCLQQLKVVSSPSKRLKSSHKYYSSGRPGIINFHRPCMAGNQMTKKSDRGKEKFNARNGSR</sequence>
<gene>
    <name evidence="2" type="ORF">LR48_Vigan503s004200</name>
</gene>
<accession>A0A0L9TCB9</accession>